<dbReference type="Proteomes" id="UP000582659">
    <property type="component" value="Unassembled WGS sequence"/>
</dbReference>
<feature type="domain" description="WIBG Mago-binding" evidence="4">
    <location>
        <begin position="16"/>
        <end position="42"/>
    </location>
</feature>
<dbReference type="PANTHER" id="PTHR22959">
    <property type="entry name" value="PYM PROTEIN"/>
    <property type="match status" value="1"/>
</dbReference>
<evidence type="ECO:0000259" key="4">
    <source>
        <dbReference type="SMART" id="SM01273"/>
    </source>
</evidence>
<evidence type="ECO:0000313" key="6">
    <source>
        <dbReference type="Proteomes" id="UP000095284"/>
    </source>
</evidence>
<protein>
    <recommendedName>
        <fullName evidence="2">Partner of Y14 and mago</fullName>
    </recommendedName>
</protein>
<keyword evidence="7" id="KW-1185">Reference proteome</keyword>
<dbReference type="GO" id="GO:0005737">
    <property type="term" value="C:cytoplasm"/>
    <property type="evidence" value="ECO:0007669"/>
    <property type="project" value="TreeGrafter"/>
</dbReference>
<gene>
    <name evidence="5" type="ORF">BXYJ_LOCUS3219</name>
</gene>
<dbReference type="EMBL" id="CAJFCV020000002">
    <property type="protein sequence ID" value="CAG9093419.1"/>
    <property type="molecule type" value="Genomic_DNA"/>
</dbReference>
<comment type="similarity">
    <text evidence="1">Belongs to the pym family.</text>
</comment>
<dbReference type="SMR" id="A0A1I7SCV4"/>
<dbReference type="EMBL" id="CAJFDI010000002">
    <property type="protein sequence ID" value="CAD5213816.1"/>
    <property type="molecule type" value="Genomic_DNA"/>
</dbReference>
<dbReference type="eggNOG" id="KOG4325">
    <property type="taxonomic scope" value="Eukaryota"/>
</dbReference>
<dbReference type="InterPro" id="IPR036348">
    <property type="entry name" value="WIBG_N_sf"/>
</dbReference>
<evidence type="ECO:0000256" key="2">
    <source>
        <dbReference type="ARBA" id="ARBA00018898"/>
    </source>
</evidence>
<dbReference type="GO" id="GO:0003723">
    <property type="term" value="F:RNA binding"/>
    <property type="evidence" value="ECO:0007669"/>
    <property type="project" value="TreeGrafter"/>
</dbReference>
<dbReference type="PANTHER" id="PTHR22959:SF0">
    <property type="entry name" value="PARTNER OF Y14 AND MAGO"/>
    <property type="match status" value="1"/>
</dbReference>
<evidence type="ECO:0000313" key="5">
    <source>
        <dbReference type="EMBL" id="CAD5213816.1"/>
    </source>
</evidence>
<dbReference type="Proteomes" id="UP000659654">
    <property type="component" value="Unassembled WGS sequence"/>
</dbReference>
<dbReference type="WBParaSite" id="BXY_1085800.1">
    <property type="protein sequence ID" value="BXY_1085800.1"/>
    <property type="gene ID" value="BXY_1085800"/>
</dbReference>
<reference evidence="8" key="1">
    <citation type="submission" date="2016-11" db="UniProtKB">
        <authorList>
            <consortium name="WormBaseParasite"/>
        </authorList>
    </citation>
    <scope>IDENTIFICATION</scope>
</reference>
<evidence type="ECO:0000256" key="1">
    <source>
        <dbReference type="ARBA" id="ARBA00009394"/>
    </source>
</evidence>
<dbReference type="InterPro" id="IPR015362">
    <property type="entry name" value="WIBG_mago-bd"/>
</dbReference>
<dbReference type="InterPro" id="IPR039333">
    <property type="entry name" value="PYM1"/>
</dbReference>
<proteinExistence type="inferred from homology"/>
<dbReference type="Proteomes" id="UP000095284">
    <property type="component" value="Unplaced"/>
</dbReference>
<accession>A0A1I7SCV4</accession>
<dbReference type="SUPFAM" id="SSF101931">
    <property type="entry name" value="Pym (Within the bgcn gene intron protein, WIBG), N-terminal domain"/>
    <property type="match status" value="1"/>
</dbReference>
<dbReference type="AlphaFoldDB" id="A0A1I7SCV4"/>
<sequence length="169" mass="19193">MSGAAGGDRRVKTSNGETYIPASQRPDGTWRKPLKVKEGYIPADERPRFQCRAQREAEDRASKPKFPVGWSPKELQKEAKKVADEKKKRAEMPVAAVESKNVPVTQSDHIQKKIHGLKKKLDDIDKIQKRIDTGELKNPEKTQLEKIERRPVITDEIEKLTAELENLAT</sequence>
<dbReference type="SMART" id="SM01273">
    <property type="entry name" value="Mago-bind"/>
    <property type="match status" value="1"/>
</dbReference>
<dbReference type="GO" id="GO:0035145">
    <property type="term" value="C:exon-exon junction complex"/>
    <property type="evidence" value="ECO:0007669"/>
    <property type="project" value="TreeGrafter"/>
</dbReference>
<name>A0A1I7SCV4_BURXY</name>
<evidence type="ECO:0000313" key="7">
    <source>
        <dbReference type="Proteomes" id="UP000659654"/>
    </source>
</evidence>
<evidence type="ECO:0000256" key="3">
    <source>
        <dbReference type="SAM" id="MobiDB-lite"/>
    </source>
</evidence>
<reference evidence="5" key="2">
    <citation type="submission" date="2020-09" db="EMBL/GenBank/DDBJ databases">
        <authorList>
            <person name="Kikuchi T."/>
        </authorList>
    </citation>
    <scope>NUCLEOTIDE SEQUENCE</scope>
    <source>
        <strain evidence="5">Ka4C1</strain>
    </source>
</reference>
<evidence type="ECO:0000313" key="8">
    <source>
        <dbReference type="WBParaSite" id="BXY_1085800.1"/>
    </source>
</evidence>
<feature type="region of interest" description="Disordered" evidence="3">
    <location>
        <begin position="1"/>
        <end position="111"/>
    </location>
</feature>
<dbReference type="GO" id="GO:1903259">
    <property type="term" value="P:exon-exon junction complex disassembly"/>
    <property type="evidence" value="ECO:0007669"/>
    <property type="project" value="InterPro"/>
</dbReference>
<feature type="compositionally biased region" description="Basic and acidic residues" evidence="3">
    <location>
        <begin position="35"/>
        <end position="62"/>
    </location>
</feature>
<organism evidence="6 8">
    <name type="scientific">Bursaphelenchus xylophilus</name>
    <name type="common">Pinewood nematode worm</name>
    <name type="synonym">Aphelenchoides xylophilus</name>
    <dbReference type="NCBI Taxonomy" id="6326"/>
    <lineage>
        <taxon>Eukaryota</taxon>
        <taxon>Metazoa</taxon>
        <taxon>Ecdysozoa</taxon>
        <taxon>Nematoda</taxon>
        <taxon>Chromadorea</taxon>
        <taxon>Rhabditida</taxon>
        <taxon>Tylenchina</taxon>
        <taxon>Tylenchomorpha</taxon>
        <taxon>Aphelenchoidea</taxon>
        <taxon>Aphelenchoididae</taxon>
        <taxon>Bursaphelenchus</taxon>
    </lineage>
</organism>
<feature type="compositionally biased region" description="Basic and acidic residues" evidence="3">
    <location>
        <begin position="74"/>
        <end position="91"/>
    </location>
</feature>
<dbReference type="Pfam" id="PF09282">
    <property type="entry name" value="Mago-bind"/>
    <property type="match status" value="1"/>
</dbReference>
<dbReference type="OrthoDB" id="21625at2759"/>